<keyword evidence="5 6" id="KW-0472">Membrane</keyword>
<dbReference type="Gene3D" id="1.20.1070.10">
    <property type="entry name" value="Rhodopsin 7-helix transmembrane proteins"/>
    <property type="match status" value="1"/>
</dbReference>
<dbReference type="EMBL" id="HE600954">
    <property type="protein sequence ID" value="CAP29267.2"/>
    <property type="molecule type" value="Genomic_DNA"/>
</dbReference>
<evidence type="ECO:0000259" key="7">
    <source>
        <dbReference type="PROSITE" id="PS50262"/>
    </source>
</evidence>
<dbReference type="Pfam" id="PF10317">
    <property type="entry name" value="7TM_GPCR_Srd"/>
    <property type="match status" value="1"/>
</dbReference>
<dbReference type="InterPro" id="IPR017452">
    <property type="entry name" value="GPCR_Rhodpsn_7TM"/>
</dbReference>
<dbReference type="InParanoid" id="A8X9F5"/>
<evidence type="ECO:0000313" key="8">
    <source>
        <dbReference type="EMBL" id="CAP29267.2"/>
    </source>
</evidence>
<dbReference type="PANTHER" id="PTHR22945">
    <property type="entry name" value="SERPENTINE RECEPTOR, CLASS D DELTA"/>
    <property type="match status" value="1"/>
</dbReference>
<dbReference type="WormBase" id="CBG09294">
    <property type="protein sequence ID" value="CBP27539"/>
    <property type="gene ID" value="WBGene00030903"/>
    <property type="gene designation" value="Cbr-srd-15"/>
</dbReference>
<dbReference type="InterPro" id="IPR019421">
    <property type="entry name" value="7TM_GPCR_serpentine_rcpt_Srd"/>
</dbReference>
<keyword evidence="4 6" id="KW-1133">Transmembrane helix</keyword>
<feature type="transmembrane region" description="Helical" evidence="6">
    <location>
        <begin position="192"/>
        <end position="213"/>
    </location>
</feature>
<evidence type="ECO:0000256" key="4">
    <source>
        <dbReference type="ARBA" id="ARBA00022989"/>
    </source>
</evidence>
<keyword evidence="3 6" id="KW-0812">Transmembrane</keyword>
<accession>A8X9F5</accession>
<proteinExistence type="inferred from homology"/>
<dbReference type="OMA" id="NEATMTY"/>
<keyword evidence="9" id="KW-1185">Reference proteome</keyword>
<evidence type="ECO:0000256" key="3">
    <source>
        <dbReference type="ARBA" id="ARBA00022692"/>
    </source>
</evidence>
<dbReference type="eggNOG" id="ENOG502TG78">
    <property type="taxonomic scope" value="Eukaryota"/>
</dbReference>
<feature type="transmembrane region" description="Helical" evidence="6">
    <location>
        <begin position="14"/>
        <end position="35"/>
    </location>
</feature>
<sequence>MAHDHNLVVFAQTWHISFGILGTILNGSLVFLAVFKSPKAIQLYSKLIINFALTDLFACLLDMFIEIRLLPSPNEATMTYILNGFCTYFGLNTCTIGLSLFIHTLTHSLWSLLISFGYRYFILFHTSPKLKHVLLTILIFYIPSFIQAMTYWTNFVDRATILPIAKRVYPEYNFSEEPGLLTGITNLFSVSAMYAILHMTLPVTPVYISIFILRRKIIKMLMRSRNVMSKETKAVHAQLLKALTFQALIPVAAWTAVYTVLAKKYTHYNFNVTVQFGLLRGKVFEYLIFSTVIFMPVISPITYLIYVRPYRLCLLRTFCGKCAGSAVEDKNRTRFYTQYDYSTTRQ</sequence>
<evidence type="ECO:0000256" key="2">
    <source>
        <dbReference type="ARBA" id="ARBA00009166"/>
    </source>
</evidence>
<comment type="similarity">
    <text evidence="2">Belongs to the nematode receptor-like protein srd family.</text>
</comment>
<evidence type="ECO:0000313" key="10">
    <source>
        <dbReference type="WormBase" id="CBG09294"/>
    </source>
</evidence>
<feature type="domain" description="G-protein coupled receptors family 1 profile" evidence="7">
    <location>
        <begin position="26"/>
        <end position="303"/>
    </location>
</feature>
<evidence type="ECO:0000256" key="5">
    <source>
        <dbReference type="ARBA" id="ARBA00023136"/>
    </source>
</evidence>
<evidence type="ECO:0000256" key="1">
    <source>
        <dbReference type="ARBA" id="ARBA00004141"/>
    </source>
</evidence>
<dbReference type="Proteomes" id="UP000008549">
    <property type="component" value="Unassembled WGS sequence"/>
</dbReference>
<name>A8X9F5_CAEBR</name>
<evidence type="ECO:0000256" key="6">
    <source>
        <dbReference type="SAM" id="Phobius"/>
    </source>
</evidence>
<reference evidence="8 9" key="2">
    <citation type="journal article" date="2011" name="PLoS Genet.">
        <title>Caenorhabditis briggsae recombinant inbred line genotypes reveal inter-strain incompatibility and the evolution of recombination.</title>
        <authorList>
            <person name="Ross J.A."/>
            <person name="Koboldt D.C."/>
            <person name="Staisch J.E."/>
            <person name="Chamberlin H.M."/>
            <person name="Gupta B.P."/>
            <person name="Miller R.D."/>
            <person name="Baird S.E."/>
            <person name="Haag E.S."/>
        </authorList>
    </citation>
    <scope>NUCLEOTIDE SEQUENCE [LARGE SCALE GENOMIC DNA]</scope>
    <source>
        <strain evidence="8 9">AF16</strain>
    </source>
</reference>
<dbReference type="InterPro" id="IPR050920">
    <property type="entry name" value="Nematode_rcpt-like_delta"/>
</dbReference>
<dbReference type="AlphaFoldDB" id="A8X9F5"/>
<protein>
    <submittedName>
        <fullName evidence="8">Protein CBG09294</fullName>
    </submittedName>
</protein>
<dbReference type="PROSITE" id="PS50262">
    <property type="entry name" value="G_PROTEIN_RECEP_F1_2"/>
    <property type="match status" value="1"/>
</dbReference>
<reference evidence="8 9" key="1">
    <citation type="journal article" date="2003" name="PLoS Biol.">
        <title>The genome sequence of Caenorhabditis briggsae: a platform for comparative genomics.</title>
        <authorList>
            <person name="Stein L.D."/>
            <person name="Bao Z."/>
            <person name="Blasiar D."/>
            <person name="Blumenthal T."/>
            <person name="Brent M.R."/>
            <person name="Chen N."/>
            <person name="Chinwalla A."/>
            <person name="Clarke L."/>
            <person name="Clee C."/>
            <person name="Coghlan A."/>
            <person name="Coulson A."/>
            <person name="D'Eustachio P."/>
            <person name="Fitch D.H."/>
            <person name="Fulton L.A."/>
            <person name="Fulton R.E."/>
            <person name="Griffiths-Jones S."/>
            <person name="Harris T.W."/>
            <person name="Hillier L.W."/>
            <person name="Kamath R."/>
            <person name="Kuwabara P.E."/>
            <person name="Mardis E.R."/>
            <person name="Marra M.A."/>
            <person name="Miner T.L."/>
            <person name="Minx P."/>
            <person name="Mullikin J.C."/>
            <person name="Plumb R.W."/>
            <person name="Rogers J."/>
            <person name="Schein J.E."/>
            <person name="Sohrmann M."/>
            <person name="Spieth J."/>
            <person name="Stajich J.E."/>
            <person name="Wei C."/>
            <person name="Willey D."/>
            <person name="Wilson R.K."/>
            <person name="Durbin R."/>
            <person name="Waterston R.H."/>
        </authorList>
    </citation>
    <scope>NUCLEOTIDE SEQUENCE [LARGE SCALE GENOMIC DNA]</scope>
    <source>
        <strain evidence="8 9">AF16</strain>
    </source>
</reference>
<gene>
    <name evidence="10" type="primary">srd-15</name>
    <name evidence="8 10" type="ORF">CBG09294</name>
    <name evidence="8" type="ORF">CBG_09294</name>
</gene>
<feature type="transmembrane region" description="Helical" evidence="6">
    <location>
        <begin position="286"/>
        <end position="306"/>
    </location>
</feature>
<dbReference type="FunCoup" id="A8X9F5">
    <property type="interactions" value="3"/>
</dbReference>
<evidence type="ECO:0000313" key="9">
    <source>
        <dbReference type="Proteomes" id="UP000008549"/>
    </source>
</evidence>
<dbReference type="SUPFAM" id="SSF81321">
    <property type="entry name" value="Family A G protein-coupled receptor-like"/>
    <property type="match status" value="1"/>
</dbReference>
<dbReference type="PANTHER" id="PTHR22945:SF41">
    <property type="entry name" value="G-PROTEIN COUPLED RECEPTORS FAMILY 1 PROFILE DOMAIN-CONTAINING PROTEIN"/>
    <property type="match status" value="1"/>
</dbReference>
<feature type="transmembrane region" description="Helical" evidence="6">
    <location>
        <begin position="133"/>
        <end position="152"/>
    </location>
</feature>
<feature type="transmembrane region" description="Helical" evidence="6">
    <location>
        <begin position="234"/>
        <end position="261"/>
    </location>
</feature>
<dbReference type="HOGENOM" id="CLU_057924_3_0_1"/>
<organism evidence="8 9">
    <name type="scientific">Caenorhabditis briggsae</name>
    <dbReference type="NCBI Taxonomy" id="6238"/>
    <lineage>
        <taxon>Eukaryota</taxon>
        <taxon>Metazoa</taxon>
        <taxon>Ecdysozoa</taxon>
        <taxon>Nematoda</taxon>
        <taxon>Chromadorea</taxon>
        <taxon>Rhabditida</taxon>
        <taxon>Rhabditina</taxon>
        <taxon>Rhabditomorpha</taxon>
        <taxon>Rhabditoidea</taxon>
        <taxon>Rhabditidae</taxon>
        <taxon>Peloderinae</taxon>
        <taxon>Caenorhabditis</taxon>
    </lineage>
</organism>
<comment type="subcellular location">
    <subcellularLocation>
        <location evidence="1">Membrane</location>
        <topology evidence="1">Multi-pass membrane protein</topology>
    </subcellularLocation>
</comment>
<feature type="transmembrane region" description="Helical" evidence="6">
    <location>
        <begin position="47"/>
        <end position="65"/>
    </location>
</feature>
<dbReference type="GO" id="GO:0016020">
    <property type="term" value="C:membrane"/>
    <property type="evidence" value="ECO:0007669"/>
    <property type="project" value="UniProtKB-SubCell"/>
</dbReference>